<protein>
    <submittedName>
        <fullName evidence="2">Uncharacterized protein</fullName>
    </submittedName>
</protein>
<evidence type="ECO:0000256" key="1">
    <source>
        <dbReference type="SAM" id="MobiDB-lite"/>
    </source>
</evidence>
<feature type="compositionally biased region" description="Pro residues" evidence="1">
    <location>
        <begin position="146"/>
        <end position="159"/>
    </location>
</feature>
<sequence length="174" mass="18731">MATRSRSTARPPSPLDQGELGPAILATADEPTSLEPKVYGEISLSHAISLLLGLQNQVFRLEQELKEQKEATKEAQDWMGAVNQALTCIEARGGTPHTPEDRKPPAIKATPRPLPKTDPLPAPSAPLVAWANPTKAPPVFAQPMPVQAPPQVHTPPAPTPIQLQSPKSHNQWPL</sequence>
<organism evidence="2 3">
    <name type="scientific">Rhizoctonia solani</name>
    <dbReference type="NCBI Taxonomy" id="456999"/>
    <lineage>
        <taxon>Eukaryota</taxon>
        <taxon>Fungi</taxon>
        <taxon>Dikarya</taxon>
        <taxon>Basidiomycota</taxon>
        <taxon>Agaricomycotina</taxon>
        <taxon>Agaricomycetes</taxon>
        <taxon>Cantharellales</taxon>
        <taxon>Ceratobasidiaceae</taxon>
        <taxon>Rhizoctonia</taxon>
    </lineage>
</organism>
<evidence type="ECO:0000313" key="3">
    <source>
        <dbReference type="Proteomes" id="UP000650533"/>
    </source>
</evidence>
<dbReference type="AlphaFoldDB" id="A0A8H8SVY9"/>
<proteinExistence type="predicted"/>
<dbReference type="Proteomes" id="UP000650533">
    <property type="component" value="Chromosome 4"/>
</dbReference>
<dbReference type="GeneID" id="67022331"/>
<evidence type="ECO:0000313" key="2">
    <source>
        <dbReference type="EMBL" id="QRW18643.1"/>
    </source>
</evidence>
<name>A0A8H8SVY9_9AGAM</name>
<dbReference type="EMBL" id="CP059661">
    <property type="protein sequence ID" value="QRW18643.1"/>
    <property type="molecule type" value="Genomic_DNA"/>
</dbReference>
<feature type="compositionally biased region" description="Pro residues" evidence="1">
    <location>
        <begin position="112"/>
        <end position="124"/>
    </location>
</feature>
<feature type="region of interest" description="Disordered" evidence="1">
    <location>
        <begin position="1"/>
        <end position="29"/>
    </location>
</feature>
<accession>A0A8H8SVY9</accession>
<dbReference type="RefSeq" id="XP_043178880.1">
    <property type="nucleotide sequence ID" value="XM_043319868.1"/>
</dbReference>
<feature type="region of interest" description="Disordered" evidence="1">
    <location>
        <begin position="90"/>
        <end position="174"/>
    </location>
</feature>
<dbReference type="KEGG" id="rsx:RhiXN_00049"/>
<reference evidence="2" key="1">
    <citation type="submission" date="2020-05" db="EMBL/GenBank/DDBJ databases">
        <title>Evolutionary and genomic comparisons of hybrid uninucleate and nonhybrid Rhizoctonia fungi.</title>
        <authorList>
            <person name="Li C."/>
            <person name="Chen X."/>
        </authorList>
    </citation>
    <scope>NUCLEOTIDE SEQUENCE</scope>
    <source>
        <strain evidence="2">AG-1 IA</strain>
    </source>
</reference>
<gene>
    <name evidence="2" type="ORF">RhiXN_00049</name>
</gene>
<feature type="compositionally biased region" description="Polar residues" evidence="1">
    <location>
        <begin position="161"/>
        <end position="174"/>
    </location>
</feature>
<feature type="compositionally biased region" description="Polar residues" evidence="1">
    <location>
        <begin position="1"/>
        <end position="10"/>
    </location>
</feature>